<evidence type="ECO:0000313" key="3">
    <source>
        <dbReference type="Proteomes" id="UP001153069"/>
    </source>
</evidence>
<keyword evidence="1" id="KW-1133">Transmembrane helix</keyword>
<evidence type="ECO:0000313" key="2">
    <source>
        <dbReference type="EMBL" id="CAB9516263.1"/>
    </source>
</evidence>
<organism evidence="2 3">
    <name type="scientific">Seminavis robusta</name>
    <dbReference type="NCBI Taxonomy" id="568900"/>
    <lineage>
        <taxon>Eukaryota</taxon>
        <taxon>Sar</taxon>
        <taxon>Stramenopiles</taxon>
        <taxon>Ochrophyta</taxon>
        <taxon>Bacillariophyta</taxon>
        <taxon>Bacillariophyceae</taxon>
        <taxon>Bacillariophycidae</taxon>
        <taxon>Naviculales</taxon>
        <taxon>Naviculaceae</taxon>
        <taxon>Seminavis</taxon>
    </lineage>
</organism>
<dbReference type="Proteomes" id="UP001153069">
    <property type="component" value="Unassembled WGS sequence"/>
</dbReference>
<protein>
    <submittedName>
        <fullName evidence="2">Uncharacterized protein</fullName>
    </submittedName>
</protein>
<dbReference type="EMBL" id="CAICTM010000769">
    <property type="protein sequence ID" value="CAB9516263.1"/>
    <property type="molecule type" value="Genomic_DNA"/>
</dbReference>
<keyword evidence="1" id="KW-0812">Transmembrane</keyword>
<keyword evidence="3" id="KW-1185">Reference proteome</keyword>
<dbReference type="OrthoDB" id="44869at2759"/>
<keyword evidence="1" id="KW-0472">Membrane</keyword>
<name>A0A9N8HIB6_9STRA</name>
<comment type="caution">
    <text evidence="2">The sequence shown here is derived from an EMBL/GenBank/DDBJ whole genome shotgun (WGS) entry which is preliminary data.</text>
</comment>
<reference evidence="2" key="1">
    <citation type="submission" date="2020-06" db="EMBL/GenBank/DDBJ databases">
        <authorList>
            <consortium name="Plant Systems Biology data submission"/>
        </authorList>
    </citation>
    <scope>NUCLEOTIDE SEQUENCE</scope>
    <source>
        <strain evidence="2">D6</strain>
    </source>
</reference>
<sequence>MPSTLIRSKNHILHWITLILYSGAFTSGFPLIVVTSSRFLRRNTVFVDWSSVQHAVSESRETDPECSIAQESSRETTIATRRQALRHAWIGAGSWLLLATTPSTSHARNLPLTTGTDATNTGTVATLTPIVRMRQSLGILQQQLLNSNNKDASTSSLALPSTSIVPREETTFKQLLDAYSDPVSYKQKFVDQNAFLVYYTKGFDGPGRPQIEDDLPVKQTLQYGARNDAWVAWDDFLVEWEFAGKTAKKEGSALRTVVADDSWEDLLPPLKRLLQALDAYLSLAPAEDLQQAQREVQ</sequence>
<evidence type="ECO:0000256" key="1">
    <source>
        <dbReference type="SAM" id="Phobius"/>
    </source>
</evidence>
<feature type="transmembrane region" description="Helical" evidence="1">
    <location>
        <begin position="12"/>
        <end position="34"/>
    </location>
</feature>
<gene>
    <name evidence="2" type="ORF">SEMRO_770_G200080.2</name>
</gene>
<proteinExistence type="predicted"/>
<accession>A0A9N8HIB6</accession>
<dbReference type="AlphaFoldDB" id="A0A9N8HIB6"/>